<dbReference type="Proteomes" id="UP000887577">
    <property type="component" value="Unplaced"/>
</dbReference>
<protein>
    <submittedName>
        <fullName evidence="3">Uncharacterized protein</fullName>
    </submittedName>
</protein>
<accession>A0A914Z218</accession>
<dbReference type="WBParaSite" id="PSU_v2.g4298.t1">
    <property type="protein sequence ID" value="PSU_v2.g4298.t1"/>
    <property type="gene ID" value="PSU_v2.g4298"/>
</dbReference>
<evidence type="ECO:0000256" key="1">
    <source>
        <dbReference type="SAM" id="MobiDB-lite"/>
    </source>
</evidence>
<dbReference type="SUPFAM" id="SSF49777">
    <property type="entry name" value="PEBP-like"/>
    <property type="match status" value="1"/>
</dbReference>
<proteinExistence type="predicted"/>
<feature type="region of interest" description="Disordered" evidence="1">
    <location>
        <begin position="1"/>
        <end position="33"/>
    </location>
</feature>
<keyword evidence="2" id="KW-1185">Reference proteome</keyword>
<evidence type="ECO:0000313" key="2">
    <source>
        <dbReference type="Proteomes" id="UP000887577"/>
    </source>
</evidence>
<organism evidence="2 3">
    <name type="scientific">Panagrolaimus superbus</name>
    <dbReference type="NCBI Taxonomy" id="310955"/>
    <lineage>
        <taxon>Eukaryota</taxon>
        <taxon>Metazoa</taxon>
        <taxon>Ecdysozoa</taxon>
        <taxon>Nematoda</taxon>
        <taxon>Chromadorea</taxon>
        <taxon>Rhabditida</taxon>
        <taxon>Tylenchina</taxon>
        <taxon>Panagrolaimomorpha</taxon>
        <taxon>Panagrolaimoidea</taxon>
        <taxon>Panagrolaimidae</taxon>
        <taxon>Panagrolaimus</taxon>
    </lineage>
</organism>
<reference evidence="3" key="1">
    <citation type="submission" date="2022-11" db="UniProtKB">
        <authorList>
            <consortium name="WormBaseParasite"/>
        </authorList>
    </citation>
    <scope>IDENTIFICATION</scope>
</reference>
<name>A0A914Z218_9BILA</name>
<dbReference type="AlphaFoldDB" id="A0A914Z218"/>
<dbReference type="Gene3D" id="3.90.280.10">
    <property type="entry name" value="PEBP-like"/>
    <property type="match status" value="1"/>
</dbReference>
<feature type="compositionally biased region" description="Basic and acidic residues" evidence="1">
    <location>
        <begin position="11"/>
        <end position="21"/>
    </location>
</feature>
<dbReference type="InterPro" id="IPR036610">
    <property type="entry name" value="PEBP-like_sf"/>
</dbReference>
<sequence length="148" mass="16150">MPRETSSILEAMKKSKSESESKITTSMMNDNNHHHENNIAAAAISKAASAISKAATPKLAPTSAKSSREQAYSILMDDDAADGFHAHLVVPDVLDKAPTEKLPITFGDSIPIVMGNLLVPEELRYKPVIDLSRCDSKKFYTLIFTGLY</sequence>
<evidence type="ECO:0000313" key="3">
    <source>
        <dbReference type="WBParaSite" id="PSU_v2.g4298.t1"/>
    </source>
</evidence>